<proteinExistence type="inferred from homology"/>
<evidence type="ECO:0000313" key="5">
    <source>
        <dbReference type="EMBL" id="OXA85176.1"/>
    </source>
</evidence>
<reference evidence="4 6" key="1">
    <citation type="submission" date="2015-01" db="EMBL/GenBank/DDBJ databases">
        <title>Genome of Flavobacterium hibernum DSM 12611.</title>
        <authorList>
            <person name="Stropko S.J."/>
            <person name="Pipes S.E."/>
            <person name="Newman J.D."/>
        </authorList>
    </citation>
    <scope>NUCLEOTIDE SEQUENCE [LARGE SCALE GENOMIC DNA]</scope>
    <source>
        <strain evidence="4 6">DSM 12611</strain>
    </source>
</reference>
<dbReference type="GO" id="GO:0016788">
    <property type="term" value="F:hydrolase activity, acting on ester bonds"/>
    <property type="evidence" value="ECO:0007669"/>
    <property type="project" value="TreeGrafter"/>
</dbReference>
<comment type="similarity">
    <text evidence="1">Belongs to the esterase D family.</text>
</comment>
<evidence type="ECO:0000313" key="6">
    <source>
        <dbReference type="Proteomes" id="UP000032061"/>
    </source>
</evidence>
<evidence type="ECO:0000313" key="7">
    <source>
        <dbReference type="Proteomes" id="UP000198302"/>
    </source>
</evidence>
<dbReference type="InterPro" id="IPR052558">
    <property type="entry name" value="Siderophore_Hydrolase_D"/>
</dbReference>
<dbReference type="SUPFAM" id="SSF53474">
    <property type="entry name" value="alpha/beta-Hydrolases"/>
    <property type="match status" value="1"/>
</dbReference>
<accession>A0A0D0ESC7</accession>
<gene>
    <name evidence="5" type="ORF">B0A73_17650</name>
    <name evidence="4" type="ORF">IW18_18485</name>
</gene>
<comment type="caution">
    <text evidence="4">The sequence shown here is derived from an EMBL/GenBank/DDBJ whole genome shotgun (WGS) entry which is preliminary data.</text>
</comment>
<name>A0A0D0ESC7_9FLAO</name>
<dbReference type="EMBL" id="MUGX01000026">
    <property type="protein sequence ID" value="OXA85176.1"/>
    <property type="molecule type" value="Genomic_DNA"/>
</dbReference>
<dbReference type="RefSeq" id="WP_041519600.1">
    <property type="nucleotide sequence ID" value="NZ_JPRK01000017.1"/>
</dbReference>
<dbReference type="InterPro" id="IPR029058">
    <property type="entry name" value="AB_hydrolase_fold"/>
</dbReference>
<evidence type="ECO:0000313" key="4">
    <source>
        <dbReference type="EMBL" id="KIO51213.1"/>
    </source>
</evidence>
<keyword evidence="7" id="KW-1185">Reference proteome</keyword>
<dbReference type="Pfam" id="PF00756">
    <property type="entry name" value="Esterase"/>
    <property type="match status" value="1"/>
</dbReference>
<dbReference type="Proteomes" id="UP000032061">
    <property type="component" value="Unassembled WGS sequence"/>
</dbReference>
<feature type="chain" id="PRO_5002221406" evidence="3">
    <location>
        <begin position="20"/>
        <end position="289"/>
    </location>
</feature>
<evidence type="ECO:0000256" key="1">
    <source>
        <dbReference type="ARBA" id="ARBA00005622"/>
    </source>
</evidence>
<evidence type="ECO:0000256" key="3">
    <source>
        <dbReference type="SAM" id="SignalP"/>
    </source>
</evidence>
<dbReference type="EMBL" id="JPRK01000017">
    <property type="protein sequence ID" value="KIO51213.1"/>
    <property type="molecule type" value="Genomic_DNA"/>
</dbReference>
<dbReference type="InterPro" id="IPR000801">
    <property type="entry name" value="Esterase-like"/>
</dbReference>
<dbReference type="AlphaFoldDB" id="A0A0D0ESC7"/>
<dbReference type="PANTHER" id="PTHR40841:SF2">
    <property type="entry name" value="SIDEROPHORE-DEGRADING ESTERASE (EUROFUNG)"/>
    <property type="match status" value="1"/>
</dbReference>
<dbReference type="STRING" id="37752.IW18_18485"/>
<evidence type="ECO:0000256" key="2">
    <source>
        <dbReference type="ARBA" id="ARBA00022801"/>
    </source>
</evidence>
<organism evidence="4 6">
    <name type="scientific">Flavobacterium hibernum</name>
    <dbReference type="NCBI Taxonomy" id="37752"/>
    <lineage>
        <taxon>Bacteria</taxon>
        <taxon>Pseudomonadati</taxon>
        <taxon>Bacteroidota</taxon>
        <taxon>Flavobacteriia</taxon>
        <taxon>Flavobacteriales</taxon>
        <taxon>Flavobacteriaceae</taxon>
        <taxon>Flavobacterium</taxon>
    </lineage>
</organism>
<keyword evidence="3" id="KW-0732">Signal</keyword>
<dbReference type="Gene3D" id="3.40.50.1820">
    <property type="entry name" value="alpha/beta hydrolase"/>
    <property type="match status" value="1"/>
</dbReference>
<feature type="signal peptide" evidence="3">
    <location>
        <begin position="1"/>
        <end position="19"/>
    </location>
</feature>
<sequence length="289" mass="32844">MNKYVALFFLLFSSTLIFSQINKSKSTESTKPFVLGVIDEIQSKELGEKRILNIYLPEGYNTNEATKYPVIYLLDGSADEDFIHISGLVQFNSFEWVDQVPKSIVVGIATVDRRRDFTFPTTIEKDQKRFATSGHSDKFIAFVEKELQPFIDKKYKTTHSKTIIGQSLGGLLETEILLKKPTLFSKYVIVSPSLWWDNGSLLNQNSAIFQESFNQPTDIYIAVGKEGLTPTEIPRVMEVDANLLAEKIKATKSKNVKVYFDYLPLENHATILHPAVSNSFRVLYPKPKE</sequence>
<protein>
    <submittedName>
        <fullName evidence="4">Esterase</fullName>
    </submittedName>
</protein>
<dbReference type="OrthoDB" id="9784036at2"/>
<dbReference type="PANTHER" id="PTHR40841">
    <property type="entry name" value="SIDEROPHORE TRIACETYLFUSARININE C ESTERASE"/>
    <property type="match status" value="1"/>
</dbReference>
<reference evidence="5 7" key="2">
    <citation type="submission" date="2016-11" db="EMBL/GenBank/DDBJ databases">
        <title>Whole genomes of Flavobacteriaceae.</title>
        <authorList>
            <person name="Stine C."/>
            <person name="Li C."/>
            <person name="Tadesse D."/>
        </authorList>
    </citation>
    <scope>NUCLEOTIDE SEQUENCE [LARGE SCALE GENOMIC DNA]</scope>
    <source>
        <strain evidence="5 7">ATCC 51468</strain>
    </source>
</reference>
<keyword evidence="2" id="KW-0378">Hydrolase</keyword>
<dbReference type="Proteomes" id="UP000198302">
    <property type="component" value="Unassembled WGS sequence"/>
</dbReference>